<name>A0AA39UF80_9LECA</name>
<accession>A0AA39UF80</accession>
<proteinExistence type="predicted"/>
<sequence>MAGVVPQKYSCYMMTSPAPADAPAGLVDKATGRPLFFVKFGDGKWDNRYPTHNPSFEPGHTDECANVPTQTKFYNSANGPVNAGTYLESVICRPYYQQNITSEWYKVRGQPGAGQQLAQGLQQLSDILDNLHRDFGYTAAMNARQNGLAAQRAAATATFNNLVTQANNLRIANNWN</sequence>
<comment type="caution">
    <text evidence="1">The sequence shown here is derived from an EMBL/GenBank/DDBJ whole genome shotgun (WGS) entry which is preliminary data.</text>
</comment>
<dbReference type="EMBL" id="JAFEKC020000001">
    <property type="protein sequence ID" value="KAK0517331.1"/>
    <property type="molecule type" value="Genomic_DNA"/>
</dbReference>
<dbReference type="Proteomes" id="UP001166286">
    <property type="component" value="Unassembled WGS sequence"/>
</dbReference>
<evidence type="ECO:0000313" key="2">
    <source>
        <dbReference type="Proteomes" id="UP001166286"/>
    </source>
</evidence>
<protein>
    <submittedName>
        <fullName evidence="1">Uncharacterized protein</fullName>
    </submittedName>
</protein>
<keyword evidence="2" id="KW-1185">Reference proteome</keyword>
<gene>
    <name evidence="1" type="ORF">JMJ35_000486</name>
</gene>
<dbReference type="AlphaFoldDB" id="A0AA39UF80"/>
<reference evidence="1" key="1">
    <citation type="submission" date="2023-03" db="EMBL/GenBank/DDBJ databases">
        <title>Complete genome of Cladonia borealis.</title>
        <authorList>
            <person name="Park H."/>
        </authorList>
    </citation>
    <scope>NUCLEOTIDE SEQUENCE</scope>
    <source>
        <strain evidence="1">ANT050790</strain>
    </source>
</reference>
<organism evidence="1 2">
    <name type="scientific">Cladonia borealis</name>
    <dbReference type="NCBI Taxonomy" id="184061"/>
    <lineage>
        <taxon>Eukaryota</taxon>
        <taxon>Fungi</taxon>
        <taxon>Dikarya</taxon>
        <taxon>Ascomycota</taxon>
        <taxon>Pezizomycotina</taxon>
        <taxon>Lecanoromycetes</taxon>
        <taxon>OSLEUM clade</taxon>
        <taxon>Lecanoromycetidae</taxon>
        <taxon>Lecanorales</taxon>
        <taxon>Lecanorineae</taxon>
        <taxon>Cladoniaceae</taxon>
        <taxon>Cladonia</taxon>
    </lineage>
</organism>
<evidence type="ECO:0000313" key="1">
    <source>
        <dbReference type="EMBL" id="KAK0517331.1"/>
    </source>
</evidence>